<proteinExistence type="predicted"/>
<protein>
    <submittedName>
        <fullName evidence="1">Uncharacterized protein</fullName>
    </submittedName>
</protein>
<gene>
    <name evidence="1" type="ORF">PCON_05687</name>
</gene>
<accession>U4LQN6</accession>
<sequence length="116" mass="13514">MRLEREKLKDVMKLARESGDKLKNMKEIRRNVLEEQIKPWGVDHPNTIDIRRAVVGILNALELGKKVYDERHDVNLSMISELAKMLRGLERDREAMEFESMHRVLSGANMIDQANT</sequence>
<reference evidence="1 2" key="1">
    <citation type="journal article" date="2013" name="PLoS Genet.">
        <title>The genome and development-dependent transcriptomes of Pyronema confluens: a window into fungal evolution.</title>
        <authorList>
            <person name="Traeger S."/>
            <person name="Altegoer F."/>
            <person name="Freitag M."/>
            <person name="Gabaldon T."/>
            <person name="Kempken F."/>
            <person name="Kumar A."/>
            <person name="Marcet-Houben M."/>
            <person name="Poggeler S."/>
            <person name="Stajich J.E."/>
            <person name="Nowrousian M."/>
        </authorList>
    </citation>
    <scope>NUCLEOTIDE SEQUENCE [LARGE SCALE GENOMIC DNA]</scope>
    <source>
        <strain evidence="2">CBS 100304</strain>
        <tissue evidence="1">Vegetative mycelium</tissue>
    </source>
</reference>
<organism evidence="1 2">
    <name type="scientific">Pyronema omphalodes (strain CBS 100304)</name>
    <name type="common">Pyronema confluens</name>
    <dbReference type="NCBI Taxonomy" id="1076935"/>
    <lineage>
        <taxon>Eukaryota</taxon>
        <taxon>Fungi</taxon>
        <taxon>Dikarya</taxon>
        <taxon>Ascomycota</taxon>
        <taxon>Pezizomycotina</taxon>
        <taxon>Pezizomycetes</taxon>
        <taxon>Pezizales</taxon>
        <taxon>Pyronemataceae</taxon>
        <taxon>Pyronema</taxon>
    </lineage>
</organism>
<keyword evidence="2" id="KW-1185">Reference proteome</keyword>
<dbReference type="EMBL" id="HF935279">
    <property type="protein sequence ID" value="CCX29616.1"/>
    <property type="molecule type" value="Genomic_DNA"/>
</dbReference>
<dbReference type="AlphaFoldDB" id="U4LQN6"/>
<evidence type="ECO:0000313" key="2">
    <source>
        <dbReference type="Proteomes" id="UP000018144"/>
    </source>
</evidence>
<name>U4LQN6_PYROM</name>
<dbReference type="Proteomes" id="UP000018144">
    <property type="component" value="Unassembled WGS sequence"/>
</dbReference>
<evidence type="ECO:0000313" key="1">
    <source>
        <dbReference type="EMBL" id="CCX29616.1"/>
    </source>
</evidence>